<dbReference type="EMBL" id="JANUBB010000015">
    <property type="protein sequence ID" value="MCS3953062.1"/>
    <property type="molecule type" value="Genomic_DNA"/>
</dbReference>
<sequence length="155" mass="17447">MPTLTFDPDRLGDEEQRSLRRLADNLQQSDTLQQSGPGENRPSLRLEIEGEEQAVPGRLAELFLEVVTEAAKGRSVTVGNSDDELTTGEAAELLNVSRPYLVELLEEGKIPFHKVGTHRRVRREDVLNYRDKMREEAEEAMQNLADQAQTKGLGY</sequence>
<feature type="domain" description="Helix-turn-helix" evidence="3">
    <location>
        <begin position="85"/>
        <end position="132"/>
    </location>
</feature>
<dbReference type="EMBL" id="JANTYZ010000017">
    <property type="protein sequence ID" value="MCS3866674.1"/>
    <property type="molecule type" value="Genomic_DNA"/>
</dbReference>
<dbReference type="SUPFAM" id="SSF46955">
    <property type="entry name" value="Putative DNA-binding domain"/>
    <property type="match status" value="1"/>
</dbReference>
<evidence type="ECO:0000313" key="4">
    <source>
        <dbReference type="EMBL" id="MCS3866674.1"/>
    </source>
</evidence>
<keyword evidence="1" id="KW-0175">Coiled coil</keyword>
<dbReference type="GO" id="GO:0003677">
    <property type="term" value="F:DNA binding"/>
    <property type="evidence" value="ECO:0007669"/>
    <property type="project" value="InterPro"/>
</dbReference>
<organism evidence="4 6">
    <name type="scientific">Salinibacter ruber</name>
    <dbReference type="NCBI Taxonomy" id="146919"/>
    <lineage>
        <taxon>Bacteria</taxon>
        <taxon>Pseudomonadati</taxon>
        <taxon>Rhodothermota</taxon>
        <taxon>Rhodothermia</taxon>
        <taxon>Rhodothermales</taxon>
        <taxon>Salinibacteraceae</taxon>
        <taxon>Salinibacter</taxon>
    </lineage>
</organism>
<name>A0A9X2U4F8_9BACT</name>
<dbReference type="Proteomes" id="UP001155010">
    <property type="component" value="Unassembled WGS sequence"/>
</dbReference>
<dbReference type="InterPro" id="IPR041657">
    <property type="entry name" value="HTH_17"/>
</dbReference>
<accession>A0A9X2U4F8</accession>
<evidence type="ECO:0000313" key="5">
    <source>
        <dbReference type="EMBL" id="MCS3953062.1"/>
    </source>
</evidence>
<evidence type="ECO:0000313" key="6">
    <source>
        <dbReference type="Proteomes" id="UP001155034"/>
    </source>
</evidence>
<dbReference type="RefSeq" id="WP_183957680.1">
    <property type="nucleotide sequence ID" value="NZ_CALTSF010000031.1"/>
</dbReference>
<feature type="region of interest" description="Disordered" evidence="2">
    <location>
        <begin position="23"/>
        <end position="42"/>
    </location>
</feature>
<gene>
    <name evidence="4" type="ORF">GGP82_003254</name>
    <name evidence="5" type="ORF">GGP83_003037</name>
</gene>
<evidence type="ECO:0000256" key="1">
    <source>
        <dbReference type="SAM" id="Coils"/>
    </source>
</evidence>
<reference evidence="4" key="1">
    <citation type="submission" date="2022-08" db="EMBL/GenBank/DDBJ databases">
        <title>Genomic Encyclopedia of Type Strains, Phase V (KMG-V): Genome sequencing to study the core and pangenomes of soil and plant-associated prokaryotes.</title>
        <authorList>
            <person name="Whitman W."/>
        </authorList>
    </citation>
    <scope>NUCLEOTIDE SEQUENCE</scope>
    <source>
        <strain evidence="4">SP2016B</strain>
        <strain evidence="5">SP2017</strain>
    </source>
</reference>
<dbReference type="InterPro" id="IPR009061">
    <property type="entry name" value="DNA-bd_dom_put_sf"/>
</dbReference>
<feature type="compositionally biased region" description="Polar residues" evidence="2">
    <location>
        <begin position="25"/>
        <end position="37"/>
    </location>
</feature>
<feature type="coiled-coil region" evidence="1">
    <location>
        <begin position="123"/>
        <end position="150"/>
    </location>
</feature>
<dbReference type="Proteomes" id="UP001155034">
    <property type="component" value="Unassembled WGS sequence"/>
</dbReference>
<dbReference type="Pfam" id="PF12728">
    <property type="entry name" value="HTH_17"/>
    <property type="match status" value="1"/>
</dbReference>
<dbReference type="AlphaFoldDB" id="A0A9X2U4F8"/>
<comment type="caution">
    <text evidence="4">The sequence shown here is derived from an EMBL/GenBank/DDBJ whole genome shotgun (WGS) entry which is preliminary data.</text>
</comment>
<evidence type="ECO:0000259" key="3">
    <source>
        <dbReference type="Pfam" id="PF12728"/>
    </source>
</evidence>
<evidence type="ECO:0000256" key="2">
    <source>
        <dbReference type="SAM" id="MobiDB-lite"/>
    </source>
</evidence>
<dbReference type="InterPro" id="IPR010093">
    <property type="entry name" value="SinI_DNA-bd"/>
</dbReference>
<proteinExistence type="predicted"/>
<dbReference type="NCBIfam" id="TIGR01764">
    <property type="entry name" value="excise"/>
    <property type="match status" value="1"/>
</dbReference>
<protein>
    <submittedName>
        <fullName evidence="4">Excisionase family DNA binding protein</fullName>
    </submittedName>
</protein>